<dbReference type="SMART" id="SM00860">
    <property type="entry name" value="SMI1_KNR4"/>
    <property type="match status" value="1"/>
</dbReference>
<protein>
    <submittedName>
        <fullName evidence="2">Cell wall assembly regulator SMI1</fullName>
    </submittedName>
</protein>
<dbReference type="Proteomes" id="UP000245697">
    <property type="component" value="Unassembled WGS sequence"/>
</dbReference>
<dbReference type="InterPro" id="IPR037883">
    <property type="entry name" value="Knr4/Smi1-like_sf"/>
</dbReference>
<dbReference type="InterPro" id="IPR018958">
    <property type="entry name" value="Knr4/Smi1-like_dom"/>
</dbReference>
<evidence type="ECO:0000259" key="1">
    <source>
        <dbReference type="SMART" id="SM00860"/>
    </source>
</evidence>
<feature type="domain" description="Knr4/Smi1-like" evidence="1">
    <location>
        <begin position="140"/>
        <end position="281"/>
    </location>
</feature>
<proteinExistence type="predicted"/>
<sequence>MSSIYDVTTWEPLIQLIRARKGTGSPVSGHVSSNGWSVPGPHHDWNTERAAVDRVCGALAEAGREDVSFVLDGSDLHLIEDGPAVDGLAINGGSLLLVEGAVAEPWRRQPSPTPGAAVSPSADPALLERHLRERLPAVRGATEAEIAAAGARLGVDLPEELKALYRVVRAGREDRLEGVSEALGFELLGLDGVFVADAVSRPHWWEFAAMEAVVTSPDDLVQGLVGSPGWIVFAGNGGGDWYAIDLTPGPRGYRGQVILISHEESVGAVPIAESLTDLVVRGREYDYPGSIDEQIPVFVHATDGNLPVHSELEVLSLGSSNAGPFRLAPLVGLPRLRTLTASAGSLADPREVALLTGLEYLEIDLDDWRVLLDADAVPQNLFAAGVRTRNQGLLAVADLSNELLARWNRPLITRTTLSIRS</sequence>
<name>A0A316FCY9_9ACTN</name>
<comment type="caution">
    <text evidence="2">The sequence shown here is derived from an EMBL/GenBank/DDBJ whole genome shotgun (WGS) entry which is preliminary data.</text>
</comment>
<dbReference type="OrthoDB" id="4759758at2"/>
<reference evidence="2 3" key="1">
    <citation type="submission" date="2018-05" db="EMBL/GenBank/DDBJ databases">
        <title>Genomic Encyclopedia of Archaeal and Bacterial Type Strains, Phase II (KMG-II): from individual species to whole genera.</title>
        <authorList>
            <person name="Goeker M."/>
        </authorList>
    </citation>
    <scope>NUCLEOTIDE SEQUENCE [LARGE SCALE GENOMIC DNA]</scope>
    <source>
        <strain evidence="2 3">DSM 45184</strain>
    </source>
</reference>
<organism evidence="2 3">
    <name type="scientific">Actinoplanes xinjiangensis</name>
    <dbReference type="NCBI Taxonomy" id="512350"/>
    <lineage>
        <taxon>Bacteria</taxon>
        <taxon>Bacillati</taxon>
        <taxon>Actinomycetota</taxon>
        <taxon>Actinomycetes</taxon>
        <taxon>Micromonosporales</taxon>
        <taxon>Micromonosporaceae</taxon>
        <taxon>Actinoplanes</taxon>
    </lineage>
</organism>
<gene>
    <name evidence="2" type="ORF">BC793_11116</name>
</gene>
<dbReference type="Pfam" id="PF09346">
    <property type="entry name" value="SMI1_KNR4"/>
    <property type="match status" value="1"/>
</dbReference>
<dbReference type="AlphaFoldDB" id="A0A316FCY9"/>
<dbReference type="EMBL" id="QGGR01000011">
    <property type="protein sequence ID" value="PWK45044.1"/>
    <property type="molecule type" value="Genomic_DNA"/>
</dbReference>
<keyword evidence="3" id="KW-1185">Reference proteome</keyword>
<evidence type="ECO:0000313" key="3">
    <source>
        <dbReference type="Proteomes" id="UP000245697"/>
    </source>
</evidence>
<evidence type="ECO:0000313" key="2">
    <source>
        <dbReference type="EMBL" id="PWK45044.1"/>
    </source>
</evidence>
<dbReference type="SUPFAM" id="SSF160631">
    <property type="entry name" value="SMI1/KNR4-like"/>
    <property type="match status" value="1"/>
</dbReference>
<dbReference type="Gene3D" id="3.40.1580.10">
    <property type="entry name" value="SMI1/KNR4-like"/>
    <property type="match status" value="1"/>
</dbReference>
<accession>A0A316FCY9</accession>